<dbReference type="AlphaFoldDB" id="A0AA85ARV1"/>
<dbReference type="Proteomes" id="UP000050791">
    <property type="component" value="Unassembled WGS sequence"/>
</dbReference>
<evidence type="ECO:0000313" key="3">
    <source>
        <dbReference type="WBParaSite" id="SMTH1_102770.2"/>
    </source>
</evidence>
<protein>
    <submittedName>
        <fullName evidence="2 3">Uncharacterized protein</fullName>
    </submittedName>
</protein>
<evidence type="ECO:0000313" key="1">
    <source>
        <dbReference type="Proteomes" id="UP000050791"/>
    </source>
</evidence>
<organism evidence="1 3">
    <name type="scientific">Schistosoma mattheei</name>
    <dbReference type="NCBI Taxonomy" id="31246"/>
    <lineage>
        <taxon>Eukaryota</taxon>
        <taxon>Metazoa</taxon>
        <taxon>Spiralia</taxon>
        <taxon>Lophotrochozoa</taxon>
        <taxon>Platyhelminthes</taxon>
        <taxon>Trematoda</taxon>
        <taxon>Digenea</taxon>
        <taxon>Strigeidida</taxon>
        <taxon>Schistosomatoidea</taxon>
        <taxon>Schistosomatidae</taxon>
        <taxon>Schistosoma</taxon>
    </lineage>
</organism>
<dbReference type="WBParaSite" id="SMTH1_102770.2">
    <property type="protein sequence ID" value="SMTH1_102770.2"/>
    <property type="gene ID" value="SMTH1_102770"/>
</dbReference>
<evidence type="ECO:0000313" key="2">
    <source>
        <dbReference type="WBParaSite" id="SMTH1_102770.1"/>
    </source>
</evidence>
<dbReference type="WBParaSite" id="SMTH1_102770.1">
    <property type="protein sequence ID" value="SMTH1_102770.1"/>
    <property type="gene ID" value="SMTH1_102770"/>
</dbReference>
<proteinExistence type="predicted"/>
<sequence>MNSPPTTRLIVDNKSSNTRILRQYSSNNNCTFTLLSDDENENVYPQTNIATDKSLNFGDDVNTSDEDEAGVDLKKIESERSLPFTVVTDINASSSEVSKINLETQVCELESQLNAEKRKSEENFLSRCKNPIPYVPCIDLRTSQMHSSIGVSVENLSSQLTFSSDFRFSAFSWDSNSHI</sequence>
<accession>A0AA85ARV1</accession>
<reference evidence="2 3" key="1">
    <citation type="submission" date="2023-11" db="UniProtKB">
        <authorList>
            <consortium name="WormBaseParasite"/>
        </authorList>
    </citation>
    <scope>IDENTIFICATION</scope>
</reference>
<name>A0AA85ARV1_9TREM</name>